<dbReference type="KEGG" id="ccar:109098184"/>
<reference evidence="1" key="1">
    <citation type="submission" date="2025-08" db="UniProtKB">
        <authorList>
            <consortium name="RefSeq"/>
        </authorList>
    </citation>
    <scope>IDENTIFICATION</scope>
    <source>
        <tissue evidence="1">Muscle</tissue>
    </source>
</reference>
<accession>A0A9Q9VEM5</accession>
<sequence length="305" mass="34305">MPKSKSHKAMRDEAWMSRLQLFASSGNWPSDAGNRPAPRQRKWYDLFQQIKKCPMQIPGQPSVNCLCGFHSHRVSDIVELWHNLSELKKQQKSSTASPLQRSEHCTLRDAILLSFCKIYRGPGKEETVWSLILQDYCKIRQLILANANLRLLDVSQSSLMQWRNQTHVAAEKQATPKRPPVDMTKFSASRPKLAAQTQPVFQLLPGKPLGTLTVVAIPQHLVPPTPAMPLFIPSPPNIVPPLSRPGSQRPAAASDTYNRKVEANTCKKCSAFRMAATGHSQFRGTIFCATETLSKEQWLEKMRGK</sequence>
<name>A0A9Q9VEM5_CYPCA</name>
<dbReference type="OrthoDB" id="8954558at2759"/>
<dbReference type="GeneID" id="109098184"/>
<gene>
    <name evidence="1" type="primary">LOC109098184</name>
</gene>
<dbReference type="AlphaFoldDB" id="A0A9Q9VEM5"/>
<organism evidence="1">
    <name type="scientific">Cyprinus carpio</name>
    <name type="common">Common carp</name>
    <dbReference type="NCBI Taxonomy" id="7962"/>
    <lineage>
        <taxon>Eukaryota</taxon>
        <taxon>Metazoa</taxon>
        <taxon>Chordata</taxon>
        <taxon>Craniata</taxon>
        <taxon>Vertebrata</taxon>
        <taxon>Euteleostomi</taxon>
        <taxon>Actinopterygii</taxon>
        <taxon>Neopterygii</taxon>
        <taxon>Teleostei</taxon>
        <taxon>Ostariophysi</taxon>
        <taxon>Cypriniformes</taxon>
        <taxon>Cyprinidae</taxon>
        <taxon>Cyprininae</taxon>
        <taxon>Cyprinus</taxon>
    </lineage>
</organism>
<dbReference type="Proteomes" id="UP001155660">
    <property type="component" value="Chromosome A7"/>
</dbReference>
<proteinExistence type="predicted"/>
<protein>
    <submittedName>
        <fullName evidence="1">Uncharacterized protein LOC109098184 isoform X1</fullName>
    </submittedName>
</protein>
<evidence type="ECO:0000313" key="1">
    <source>
        <dbReference type="RefSeq" id="XP_018967339.2"/>
    </source>
</evidence>
<dbReference type="RefSeq" id="XP_018967339.2">
    <property type="nucleotide sequence ID" value="XM_019111794.2"/>
</dbReference>